<feature type="compositionally biased region" description="Polar residues" evidence="1">
    <location>
        <begin position="112"/>
        <end position="122"/>
    </location>
</feature>
<proteinExistence type="predicted"/>
<comment type="caution">
    <text evidence="2">The sequence shown here is derived from an EMBL/GenBank/DDBJ whole genome shotgun (WGS) entry which is preliminary data.</text>
</comment>
<evidence type="ECO:0000313" key="2">
    <source>
        <dbReference type="EMBL" id="KAA1077187.1"/>
    </source>
</evidence>
<evidence type="ECO:0000256" key="1">
    <source>
        <dbReference type="SAM" id="MobiDB-lite"/>
    </source>
</evidence>
<feature type="region of interest" description="Disordered" evidence="1">
    <location>
        <begin position="106"/>
        <end position="127"/>
    </location>
</feature>
<sequence length="215" mass="23536">MVPSMLPYSIDSRDLPPNDELLGAALDQSNTAMRRPSRSSASSSTANTSVSQTESLETIQRGLQAFQSSFRITEDLLQRAQPLLQMSQEARTTAILLLALQNNLGPPPNATPPVQSTPSESPVSAKGHKYSSGIKAYLRKNIRLVLLDKDIECYGHRNARRLQASVTPVTRVMSMINDETPEFRKANLPPNIPEADLEAFIADQVKTNGLTLPNP</sequence>
<organism evidence="2 3">
    <name type="scientific">Puccinia graminis f. sp. tritici</name>
    <dbReference type="NCBI Taxonomy" id="56615"/>
    <lineage>
        <taxon>Eukaryota</taxon>
        <taxon>Fungi</taxon>
        <taxon>Dikarya</taxon>
        <taxon>Basidiomycota</taxon>
        <taxon>Pucciniomycotina</taxon>
        <taxon>Pucciniomycetes</taxon>
        <taxon>Pucciniales</taxon>
        <taxon>Pucciniaceae</taxon>
        <taxon>Puccinia</taxon>
    </lineage>
</organism>
<feature type="region of interest" description="Disordered" evidence="1">
    <location>
        <begin position="1"/>
        <end position="55"/>
    </location>
</feature>
<dbReference type="Proteomes" id="UP000325313">
    <property type="component" value="Unassembled WGS sequence"/>
</dbReference>
<gene>
    <name evidence="2" type="ORF">PGTUg99_002431</name>
</gene>
<protein>
    <submittedName>
        <fullName evidence="2">Uncharacterized protein</fullName>
    </submittedName>
</protein>
<feature type="compositionally biased region" description="Low complexity" evidence="1">
    <location>
        <begin position="31"/>
        <end position="51"/>
    </location>
</feature>
<evidence type="ECO:0000313" key="3">
    <source>
        <dbReference type="Proteomes" id="UP000325313"/>
    </source>
</evidence>
<dbReference type="EMBL" id="VDEP01000452">
    <property type="protein sequence ID" value="KAA1077187.1"/>
    <property type="molecule type" value="Genomic_DNA"/>
</dbReference>
<dbReference type="AlphaFoldDB" id="A0A5B0MJ36"/>
<accession>A0A5B0MJ36</accession>
<name>A0A5B0MJ36_PUCGR</name>
<reference evidence="2 3" key="1">
    <citation type="submission" date="2019-05" db="EMBL/GenBank/DDBJ databases">
        <title>Emergence of the Ug99 lineage of the wheat stem rust pathogen through somatic hybridization.</title>
        <authorList>
            <person name="Li F."/>
            <person name="Upadhyaya N.M."/>
            <person name="Sperschneider J."/>
            <person name="Matny O."/>
            <person name="Nguyen-Phuc H."/>
            <person name="Mago R."/>
            <person name="Raley C."/>
            <person name="Miller M.E."/>
            <person name="Silverstein K.A.T."/>
            <person name="Henningsen E."/>
            <person name="Hirsch C.D."/>
            <person name="Visser B."/>
            <person name="Pretorius Z.A."/>
            <person name="Steffenson B.J."/>
            <person name="Schwessinger B."/>
            <person name="Dodds P.N."/>
            <person name="Figueroa M."/>
        </authorList>
    </citation>
    <scope>NUCLEOTIDE SEQUENCE [LARGE SCALE GENOMIC DNA]</scope>
    <source>
        <strain evidence="2 3">Ug99</strain>
    </source>
</reference>